<dbReference type="InterPro" id="IPR006315">
    <property type="entry name" value="OM_autotransptr_brl_dom"/>
</dbReference>
<protein>
    <recommendedName>
        <fullName evidence="3">Porin opacity type domain-containing protein</fullName>
    </recommendedName>
</protein>
<organism evidence="4 5">
    <name type="scientific">Aeromonas veronii</name>
    <dbReference type="NCBI Taxonomy" id="654"/>
    <lineage>
        <taxon>Bacteria</taxon>
        <taxon>Pseudomonadati</taxon>
        <taxon>Pseudomonadota</taxon>
        <taxon>Gammaproteobacteria</taxon>
        <taxon>Aeromonadales</taxon>
        <taxon>Aeromonadaceae</taxon>
        <taxon>Aeromonas</taxon>
    </lineage>
</organism>
<comment type="similarity">
    <text evidence="1">Belongs to the opacity porin family.</text>
</comment>
<dbReference type="SUPFAM" id="SSF56925">
    <property type="entry name" value="OMPA-like"/>
    <property type="match status" value="1"/>
</dbReference>
<dbReference type="Proteomes" id="UP000241986">
    <property type="component" value="Unassembled WGS sequence"/>
</dbReference>
<evidence type="ECO:0000259" key="3">
    <source>
        <dbReference type="Pfam" id="PF02462"/>
    </source>
</evidence>
<reference evidence="4 5" key="1">
    <citation type="submission" date="2018-03" db="EMBL/GenBank/DDBJ databases">
        <title>Aeromonas veronii whole genome sequencing and analysis.</title>
        <authorList>
            <person name="Xie H."/>
            <person name="Liu T."/>
            <person name="Wang K."/>
        </authorList>
    </citation>
    <scope>NUCLEOTIDE SEQUENCE [LARGE SCALE GENOMIC DNA]</scope>
    <source>
        <strain evidence="4 5">XH.VA.1</strain>
    </source>
</reference>
<accession>A0A2T4MUN8</accession>
<evidence type="ECO:0000313" key="4">
    <source>
        <dbReference type="EMBL" id="PTH78289.1"/>
    </source>
</evidence>
<dbReference type="InterPro" id="IPR003394">
    <property type="entry name" value="Porin_opacity"/>
</dbReference>
<evidence type="ECO:0000313" key="5">
    <source>
        <dbReference type="Proteomes" id="UP000241986"/>
    </source>
</evidence>
<dbReference type="AlphaFoldDB" id="A0A2T4MUN8"/>
<dbReference type="Gene3D" id="2.40.160.20">
    <property type="match status" value="1"/>
</dbReference>
<dbReference type="Pfam" id="PF02462">
    <property type="entry name" value="Opacity"/>
    <property type="match status" value="1"/>
</dbReference>
<dbReference type="GO" id="GO:0015288">
    <property type="term" value="F:porin activity"/>
    <property type="evidence" value="ECO:0007669"/>
    <property type="project" value="InterPro"/>
</dbReference>
<dbReference type="GO" id="GO:0009279">
    <property type="term" value="C:cell outer membrane"/>
    <property type="evidence" value="ECO:0007669"/>
    <property type="project" value="UniProtKB-ARBA"/>
</dbReference>
<dbReference type="RefSeq" id="WP_107685213.1">
    <property type="nucleotide sequence ID" value="NZ_PZKL01000059.1"/>
</dbReference>
<feature type="domain" description="Porin opacity type" evidence="3">
    <location>
        <begin position="85"/>
        <end position="173"/>
    </location>
</feature>
<evidence type="ECO:0000256" key="2">
    <source>
        <dbReference type="ARBA" id="ARBA00022729"/>
    </source>
</evidence>
<dbReference type="EMBL" id="PZKL01000059">
    <property type="protein sequence ID" value="PTH78289.1"/>
    <property type="molecule type" value="Genomic_DNA"/>
</dbReference>
<evidence type="ECO:0000256" key="1">
    <source>
        <dbReference type="ARBA" id="ARBA00009830"/>
    </source>
</evidence>
<proteinExistence type="inferred from homology"/>
<dbReference type="InterPro" id="IPR011250">
    <property type="entry name" value="OMP/PagP_B-barrel"/>
</dbReference>
<comment type="caution">
    <text evidence="4">The sequence shown here is derived from an EMBL/GenBank/DDBJ whole genome shotgun (WGS) entry which is preliminary data.</text>
</comment>
<name>A0A2T4MUN8_AERVE</name>
<keyword evidence="2" id="KW-0732">Signal</keyword>
<sequence>MASLNSDIKLMKKIIYATTLMTLLSSEVAYANSESYLQRGTQEVNVQGLVDFDDEDSYSVDLSAKYGYFIKDNWELGTNITTDLSKSYKSGGLGIFTEYYFTNSTKFVPYVGLTTELIHAYNNDDEFNSDDNSLYTNSSRITTVSIKAALGMKYFISSNVAISAEVNYNTATDNKAKDSFTKFIIGTSFYF</sequence>
<gene>
    <name evidence="4" type="ORF">DAA48_25680</name>
</gene>
<dbReference type="NCBIfam" id="TIGR01414">
    <property type="entry name" value="autotrans_barl"/>
    <property type="match status" value="1"/>
</dbReference>